<dbReference type="EMBL" id="BLAL01000047">
    <property type="protein sequence ID" value="GES80166.1"/>
    <property type="molecule type" value="Genomic_DNA"/>
</dbReference>
<sequence length="324" mass="37704">MILNKLLELQHDEPGWIIKTCLEGPDNRLVGLFCVNPTQVQLLIKYHDVVILINNTKIRLVCQGLSADDETSSNCQWFFQCLRDATGDLAPQVLFSDSEPALINAVSIILPETKHFPCIFHIQQNIHKKLKQRLGSNYEDFLKNFYRTRNSLNEPDFERRWTRMIEKFPQAGQQVSESLFYRAIHLGLFGFKNIQSTNDVPDNNFIEDLNDQLRIPSSLEDSNHNDTEEIWQIKGIVIPVTHYIVLIKDATLLEEIFFKPFNFEYLRQMRVDNNTVNLETIYNIDKKIRYSTGFGILKKALNLTISLNCDDELLGILHRFIDEK</sequence>
<comment type="caution">
    <text evidence="2">The sequence shown here is derived from an EMBL/GenBank/DDBJ whole genome shotgun (WGS) entry which is preliminary data.</text>
</comment>
<evidence type="ECO:0000313" key="2">
    <source>
        <dbReference type="EMBL" id="GES80166.1"/>
    </source>
</evidence>
<dbReference type="OrthoDB" id="2325432at2759"/>
<gene>
    <name evidence="2" type="ORF">RCL2_000745900</name>
</gene>
<dbReference type="InterPro" id="IPR018289">
    <property type="entry name" value="MULE_transposase_dom"/>
</dbReference>
<proteinExistence type="predicted"/>
<reference evidence="2" key="1">
    <citation type="submission" date="2019-10" db="EMBL/GenBank/DDBJ databases">
        <title>Conservation and host-specific expression of non-tandemly repeated heterogenous ribosome RNA gene in arbuscular mycorrhizal fungi.</title>
        <authorList>
            <person name="Maeda T."/>
            <person name="Kobayashi Y."/>
            <person name="Nakagawa T."/>
            <person name="Ezawa T."/>
            <person name="Yamaguchi K."/>
            <person name="Bino T."/>
            <person name="Nishimoto Y."/>
            <person name="Shigenobu S."/>
            <person name="Kawaguchi M."/>
        </authorList>
    </citation>
    <scope>NUCLEOTIDE SEQUENCE</scope>
    <source>
        <strain evidence="2">HR1</strain>
    </source>
</reference>
<evidence type="ECO:0000259" key="1">
    <source>
        <dbReference type="Pfam" id="PF10551"/>
    </source>
</evidence>
<dbReference type="Proteomes" id="UP000615446">
    <property type="component" value="Unassembled WGS sequence"/>
</dbReference>
<protein>
    <submittedName>
        <fullName evidence="2">Protein FAR1-related sequence 4 isoform X1</fullName>
    </submittedName>
</protein>
<evidence type="ECO:0000313" key="3">
    <source>
        <dbReference type="Proteomes" id="UP000615446"/>
    </source>
</evidence>
<dbReference type="PANTHER" id="PTHR47718">
    <property type="entry name" value="OS01G0519700 PROTEIN"/>
    <property type="match status" value="1"/>
</dbReference>
<name>A0A8H3QI39_9GLOM</name>
<dbReference type="Pfam" id="PF10551">
    <property type="entry name" value="MULE"/>
    <property type="match status" value="1"/>
</dbReference>
<organism evidence="2 3">
    <name type="scientific">Rhizophagus clarus</name>
    <dbReference type="NCBI Taxonomy" id="94130"/>
    <lineage>
        <taxon>Eukaryota</taxon>
        <taxon>Fungi</taxon>
        <taxon>Fungi incertae sedis</taxon>
        <taxon>Mucoromycota</taxon>
        <taxon>Glomeromycotina</taxon>
        <taxon>Glomeromycetes</taxon>
        <taxon>Glomerales</taxon>
        <taxon>Glomeraceae</taxon>
        <taxon>Rhizophagus</taxon>
    </lineage>
</organism>
<feature type="domain" description="MULE transposase" evidence="1">
    <location>
        <begin position="68"/>
        <end position="125"/>
    </location>
</feature>
<accession>A0A8H3QI39</accession>
<dbReference type="AlphaFoldDB" id="A0A8H3QI39"/>